<evidence type="ECO:0000259" key="10">
    <source>
        <dbReference type="Pfam" id="PF20659"/>
    </source>
</evidence>
<dbReference type="InterPro" id="IPR011076">
    <property type="entry name" value="Malate_synth_sf"/>
</dbReference>
<gene>
    <name evidence="11" type="primary">aceB_2</name>
    <name evidence="11" type="ORF">GCM10010357_18770</name>
</gene>
<comment type="catalytic activity">
    <reaction evidence="6">
        <text>glyoxylate + acetyl-CoA + H2O = (S)-malate + CoA + H(+)</text>
        <dbReference type="Rhea" id="RHEA:18181"/>
        <dbReference type="ChEBI" id="CHEBI:15377"/>
        <dbReference type="ChEBI" id="CHEBI:15378"/>
        <dbReference type="ChEBI" id="CHEBI:15589"/>
        <dbReference type="ChEBI" id="CHEBI:36655"/>
        <dbReference type="ChEBI" id="CHEBI:57287"/>
        <dbReference type="ChEBI" id="CHEBI:57288"/>
        <dbReference type="EC" id="2.3.3.9"/>
    </reaction>
</comment>
<proteinExistence type="inferred from homology"/>
<dbReference type="EMBL" id="BAAABX010000019">
    <property type="protein sequence ID" value="GAA0397908.1"/>
    <property type="molecule type" value="Genomic_DNA"/>
</dbReference>
<feature type="domain" description="Malate synthase N-terminal" evidence="9">
    <location>
        <begin position="16"/>
        <end position="69"/>
    </location>
</feature>
<evidence type="ECO:0000259" key="8">
    <source>
        <dbReference type="Pfam" id="PF01274"/>
    </source>
</evidence>
<comment type="caution">
    <text evidence="11">The sequence shown here is derived from an EMBL/GenBank/DDBJ whole genome shotgun (WGS) entry which is preliminary data.</text>
</comment>
<evidence type="ECO:0000256" key="4">
    <source>
        <dbReference type="ARBA" id="ARBA00022532"/>
    </source>
</evidence>
<comment type="similarity">
    <text evidence="1">Belongs to the malate synthase family.</text>
</comment>
<name>A0ABP3ICL4_9ACTN</name>
<dbReference type="InterPro" id="IPR001465">
    <property type="entry name" value="Malate_synthase_TIM"/>
</dbReference>
<dbReference type="EC" id="2.3.3.9" evidence="2"/>
<evidence type="ECO:0000256" key="2">
    <source>
        <dbReference type="ARBA" id="ARBA00012636"/>
    </source>
</evidence>
<feature type="region of interest" description="Disordered" evidence="7">
    <location>
        <begin position="488"/>
        <end position="511"/>
    </location>
</feature>
<dbReference type="Proteomes" id="UP001500879">
    <property type="component" value="Unassembled WGS sequence"/>
</dbReference>
<dbReference type="InterPro" id="IPR046363">
    <property type="entry name" value="MS_N_TIM-barrel_dom"/>
</dbReference>
<reference evidence="12" key="1">
    <citation type="journal article" date="2019" name="Int. J. Syst. Evol. Microbiol.">
        <title>The Global Catalogue of Microorganisms (GCM) 10K type strain sequencing project: providing services to taxonomists for standard genome sequencing and annotation.</title>
        <authorList>
            <consortium name="The Broad Institute Genomics Platform"/>
            <consortium name="The Broad Institute Genome Sequencing Center for Infectious Disease"/>
            <person name="Wu L."/>
            <person name="Ma J."/>
        </authorList>
    </citation>
    <scope>NUCLEOTIDE SEQUENCE [LARGE SCALE GENOMIC DNA]</scope>
    <source>
        <strain evidence="12">JCM 4788</strain>
    </source>
</reference>
<protein>
    <recommendedName>
        <fullName evidence="2">malate synthase</fullName>
        <ecNumber evidence="2">2.3.3.9</ecNumber>
    </recommendedName>
</protein>
<evidence type="ECO:0000256" key="5">
    <source>
        <dbReference type="ARBA" id="ARBA00022679"/>
    </source>
</evidence>
<keyword evidence="4" id="KW-0816">Tricarboxylic acid cycle</keyword>
<evidence type="ECO:0000313" key="12">
    <source>
        <dbReference type="Proteomes" id="UP001500879"/>
    </source>
</evidence>
<accession>A0ABP3ICL4</accession>
<keyword evidence="3" id="KW-0329">Glyoxylate bypass</keyword>
<feature type="domain" description="Malate synthase C-terminal" evidence="10">
    <location>
        <begin position="396"/>
        <end position="471"/>
    </location>
</feature>
<evidence type="ECO:0000256" key="3">
    <source>
        <dbReference type="ARBA" id="ARBA00022435"/>
    </source>
</evidence>
<feature type="domain" description="Malate synthase TIM barrel" evidence="8">
    <location>
        <begin position="142"/>
        <end position="388"/>
    </location>
</feature>
<dbReference type="RefSeq" id="WP_344021966.1">
    <property type="nucleotide sequence ID" value="NZ_BAAABX010000019.1"/>
</dbReference>
<evidence type="ECO:0000256" key="6">
    <source>
        <dbReference type="ARBA" id="ARBA00047918"/>
    </source>
</evidence>
<dbReference type="PANTHER" id="PTHR42902:SF1">
    <property type="entry name" value="MALATE SYNTHASE 1-RELATED"/>
    <property type="match status" value="1"/>
</dbReference>
<evidence type="ECO:0000256" key="7">
    <source>
        <dbReference type="SAM" id="MobiDB-lite"/>
    </source>
</evidence>
<keyword evidence="12" id="KW-1185">Reference proteome</keyword>
<evidence type="ECO:0000259" key="9">
    <source>
        <dbReference type="Pfam" id="PF20656"/>
    </source>
</evidence>
<sequence>MTAPTLTPTVHLLGDRPARSDEVLTPEALDFVARLDAAFAGRRAALLAERRHRAALLAGGGALDLVPATSAVRADRSWRVAAPAPGLADRRIEITGPPTRRGADRALASGAPVWVADFADGVAPAWGRVVEGQAHVLASPLTVLVRPRGWHLTEKHLMVAGRPAAAALVDAGLHLFHRARAGRGSGAGAGPYFCLPQVENHLEARLWNDVFTFAEDRLGLPYGTVRASVPVETIGAAFEMEEILYELRARSAGLATDSRRYLASVVRAFPHRPDFLLPDRAKITMTAPFLRAYTELLVRTCHRRGAHAIGGPAAQVPGADAAAHEAVLARVRLDKEREAEDGFDGSRVAHPDLVPVCRTAFDTVLAGRPHQLERTREDVHVTAAGLLSVPRSSGRPTEAGVRAALGVALRCADSWLRGGTSVVRHGLVEDAATAETARCQVWQWLRHDVISPAAVLRLLAEEAAALTEEQPGARAEEARHAVARTVLGAEPPGAFGPDFAAAPRARGRARA</sequence>
<dbReference type="Gene3D" id="1.20.1220.12">
    <property type="entry name" value="Malate synthase, domain III"/>
    <property type="match status" value="1"/>
</dbReference>
<organism evidence="11 12">
    <name type="scientific">Streptomyces luteireticuli</name>
    <dbReference type="NCBI Taxonomy" id="173858"/>
    <lineage>
        <taxon>Bacteria</taxon>
        <taxon>Bacillati</taxon>
        <taxon>Actinomycetota</taxon>
        <taxon>Actinomycetes</taxon>
        <taxon>Kitasatosporales</taxon>
        <taxon>Streptomycetaceae</taxon>
        <taxon>Streptomyces</taxon>
    </lineage>
</organism>
<keyword evidence="5" id="KW-0808">Transferase</keyword>
<dbReference type="Gene3D" id="3.20.20.360">
    <property type="entry name" value="Malate synthase, domain 3"/>
    <property type="match status" value="1"/>
</dbReference>
<dbReference type="InterPro" id="IPR006252">
    <property type="entry name" value="Malate_synthA"/>
</dbReference>
<dbReference type="InterPro" id="IPR048356">
    <property type="entry name" value="MS_N"/>
</dbReference>
<dbReference type="InterPro" id="IPR048355">
    <property type="entry name" value="MS_C"/>
</dbReference>
<evidence type="ECO:0000313" key="11">
    <source>
        <dbReference type="EMBL" id="GAA0397908.1"/>
    </source>
</evidence>
<dbReference type="Pfam" id="PF20659">
    <property type="entry name" value="MS_C"/>
    <property type="match status" value="1"/>
</dbReference>
<dbReference type="Pfam" id="PF01274">
    <property type="entry name" value="MS_TIM-barrel"/>
    <property type="match status" value="1"/>
</dbReference>
<dbReference type="Pfam" id="PF20656">
    <property type="entry name" value="MS_N"/>
    <property type="match status" value="1"/>
</dbReference>
<evidence type="ECO:0000256" key="1">
    <source>
        <dbReference type="ARBA" id="ARBA00006394"/>
    </source>
</evidence>
<feature type="compositionally biased region" description="Low complexity" evidence="7">
    <location>
        <begin position="488"/>
        <end position="504"/>
    </location>
</feature>
<dbReference type="InterPro" id="IPR044856">
    <property type="entry name" value="Malate_synth_C_sf"/>
</dbReference>
<dbReference type="PANTHER" id="PTHR42902">
    <property type="entry name" value="MALATE SYNTHASE"/>
    <property type="match status" value="1"/>
</dbReference>
<dbReference type="PIRSF" id="PIRSF001363">
    <property type="entry name" value="Malate_synth"/>
    <property type="match status" value="1"/>
</dbReference>
<dbReference type="SUPFAM" id="SSF51645">
    <property type="entry name" value="Malate synthase G"/>
    <property type="match status" value="1"/>
</dbReference>